<keyword evidence="3" id="KW-1185">Reference proteome</keyword>
<evidence type="ECO:0000313" key="2">
    <source>
        <dbReference type="EMBL" id="GAA4195074.1"/>
    </source>
</evidence>
<comment type="caution">
    <text evidence="2">The sequence shown here is derived from an EMBL/GenBank/DDBJ whole genome shotgun (WGS) entry which is preliminary data.</text>
</comment>
<name>A0ABP8B0N1_9ACTN</name>
<accession>A0ABP8B0N1</accession>
<evidence type="ECO:0000256" key="1">
    <source>
        <dbReference type="SAM" id="MobiDB-lite"/>
    </source>
</evidence>
<evidence type="ECO:0000313" key="3">
    <source>
        <dbReference type="Proteomes" id="UP001501251"/>
    </source>
</evidence>
<gene>
    <name evidence="2" type="ORF">GCM10022252_40360</name>
</gene>
<dbReference type="EMBL" id="BAABAQ010000007">
    <property type="protein sequence ID" value="GAA4195074.1"/>
    <property type="molecule type" value="Genomic_DNA"/>
</dbReference>
<feature type="compositionally biased region" description="Basic and acidic residues" evidence="1">
    <location>
        <begin position="13"/>
        <end position="25"/>
    </location>
</feature>
<proteinExistence type="predicted"/>
<sequence>MPPAPRKAPPWRAAHERQLQDRQQDEDGDEDDNQDRHRFVHGIVLQELRHIAEERRYVALHPESRYIVTGHSGLATVPGRVDRARRTVFPARWLRDI</sequence>
<dbReference type="Proteomes" id="UP001501251">
    <property type="component" value="Unassembled WGS sequence"/>
</dbReference>
<feature type="region of interest" description="Disordered" evidence="1">
    <location>
        <begin position="1"/>
        <end position="37"/>
    </location>
</feature>
<reference evidence="3" key="1">
    <citation type="journal article" date="2019" name="Int. J. Syst. Evol. Microbiol.">
        <title>The Global Catalogue of Microorganisms (GCM) 10K type strain sequencing project: providing services to taxonomists for standard genome sequencing and annotation.</title>
        <authorList>
            <consortium name="The Broad Institute Genomics Platform"/>
            <consortium name="The Broad Institute Genome Sequencing Center for Infectious Disease"/>
            <person name="Wu L."/>
            <person name="Ma J."/>
        </authorList>
    </citation>
    <scope>NUCLEOTIDE SEQUENCE [LARGE SCALE GENOMIC DNA]</scope>
    <source>
        <strain evidence="3">JCM 17388</strain>
    </source>
</reference>
<protein>
    <submittedName>
        <fullName evidence="2">Uncharacterized protein</fullName>
    </submittedName>
</protein>
<organism evidence="2 3">
    <name type="scientific">Streptosporangium oxazolinicum</name>
    <dbReference type="NCBI Taxonomy" id="909287"/>
    <lineage>
        <taxon>Bacteria</taxon>
        <taxon>Bacillati</taxon>
        <taxon>Actinomycetota</taxon>
        <taxon>Actinomycetes</taxon>
        <taxon>Streptosporangiales</taxon>
        <taxon>Streptosporangiaceae</taxon>
        <taxon>Streptosporangium</taxon>
    </lineage>
</organism>